<dbReference type="AlphaFoldDB" id="A0A166D9P6"/>
<evidence type="ECO:0000313" key="4">
    <source>
        <dbReference type="Proteomes" id="UP000076532"/>
    </source>
</evidence>
<feature type="region of interest" description="Disordered" evidence="1">
    <location>
        <begin position="771"/>
        <end position="803"/>
    </location>
</feature>
<organism evidence="3 4">
    <name type="scientific">Athelia psychrophila</name>
    <dbReference type="NCBI Taxonomy" id="1759441"/>
    <lineage>
        <taxon>Eukaryota</taxon>
        <taxon>Fungi</taxon>
        <taxon>Dikarya</taxon>
        <taxon>Basidiomycota</taxon>
        <taxon>Agaricomycotina</taxon>
        <taxon>Agaricomycetes</taxon>
        <taxon>Agaricomycetidae</taxon>
        <taxon>Atheliales</taxon>
        <taxon>Atheliaceae</taxon>
        <taxon>Athelia</taxon>
    </lineage>
</organism>
<dbReference type="OrthoDB" id="3257768at2759"/>
<proteinExistence type="predicted"/>
<accession>A0A166D9P6</accession>
<feature type="non-terminal residue" evidence="3">
    <location>
        <position position="1"/>
    </location>
</feature>
<dbReference type="STRING" id="436010.A0A166D9P6"/>
<dbReference type="InterPro" id="IPR040521">
    <property type="entry name" value="KDZ"/>
</dbReference>
<gene>
    <name evidence="3" type="ORF">FIBSPDRAFT_751785</name>
</gene>
<dbReference type="EMBL" id="KV417617">
    <property type="protein sequence ID" value="KZP14472.1"/>
    <property type="molecule type" value="Genomic_DNA"/>
</dbReference>
<dbReference type="Pfam" id="PF18803">
    <property type="entry name" value="CxC2"/>
    <property type="match status" value="1"/>
</dbReference>
<feature type="domain" description="CxC2-like cysteine cluster KDZ transposase-associated" evidence="2">
    <location>
        <begin position="79"/>
        <end position="184"/>
    </location>
</feature>
<dbReference type="PANTHER" id="PTHR33104:SF2">
    <property type="entry name" value="CXC3 LIKE CYSTEINE CLUSTER DOMAIN-CONTAINING PROTEIN"/>
    <property type="match status" value="1"/>
</dbReference>
<evidence type="ECO:0000313" key="3">
    <source>
        <dbReference type="EMBL" id="KZP14472.1"/>
    </source>
</evidence>
<dbReference type="Proteomes" id="UP000076532">
    <property type="component" value="Unassembled WGS sequence"/>
</dbReference>
<dbReference type="PANTHER" id="PTHR33104">
    <property type="entry name" value="SI:DKEY-29D5.2"/>
    <property type="match status" value="1"/>
</dbReference>
<dbReference type="CDD" id="cd19757">
    <property type="entry name" value="Bbox1"/>
    <property type="match status" value="1"/>
</dbReference>
<sequence length="933" mass="106269">DFIPYRKAYLDELIRHDGLTTGDTPSICTSCGVHEAIYKCTDCAWSCLYCAHCTIKMHKHLTLHRIKIWNGHFFADITLQTIGQGVQLGHDGEDCPSPARKSTDFEVLDLSGQHTITLTFCGCTGSSEPRIQLLRVGWFPASTERPNSAFTFDALNTFQLLNIQGKLSAYNFYCSLVHKTDNMGVSERPYQRDRYDEFLPVIRIWRHLKMLKRAGRAHDPLGIESTLDGECAVECPACPHPGKNLPATWEDAAPSVRWMYCLILTIDANFRLKLKEKGNQADAALGNGWSHWVPREDFNAYVAAYGAVVEPNYCDSELRAVNSAPRNPSDWKASGAGACVCGHHGLVRRNGLGNLFLGEKYANMDFITFCGLVRAVIVMLWFSYDIICQWSCNLLQRNTQLPPLMQVDPTILEASKKTLPKFHEYNHGYSCQTKYAVNITRHTGRTNNEDPERFWAYANPASMSTREMGEGSREDTLDDLARSYNFRKIIRFGSFYPTKLDDAIEMCAAHQEAFEKFDNTIPKSVSDEWGDMVAAWDADSTQPNPYVEPDQGTTTAAVKLELAEEEAADAARGIIRSQDKSVSSFLCNTLDLEEEQRVLILRSKAKSTTLQASAHQEKRNTLRVRIERHRQSQLAYMPGVPGIHETGTHPVTPNPHRPEHAHLWLPSAIPKNLWLSACLPGLPEKEKHLRVAQADDALADLRRQLRVSATVRDFKRVNIGGTSQRKGTRTNIILDRFHQKIERTKARYRAAYAALAQLDPGGEWTAHLQELKEDDVRSPHRDHDDEELRSKKKKAKQNRPSEGRHELSWIWLRQGPGGRPTEALSADEISDDMRAEWARMKARADRWSEEVVWLVEEMRHILQYFRWRATRWKRKRALRKDVNPAVARGLQAYSEKQAYLINVLAHSFAQKWYPLHQKHAIDVQWPSEFIPST</sequence>
<feature type="compositionally biased region" description="Basic and acidic residues" evidence="1">
    <location>
        <begin position="771"/>
        <end position="789"/>
    </location>
</feature>
<reference evidence="3 4" key="1">
    <citation type="journal article" date="2016" name="Mol. Biol. Evol.">
        <title>Comparative Genomics of Early-Diverging Mushroom-Forming Fungi Provides Insights into the Origins of Lignocellulose Decay Capabilities.</title>
        <authorList>
            <person name="Nagy L.G."/>
            <person name="Riley R."/>
            <person name="Tritt A."/>
            <person name="Adam C."/>
            <person name="Daum C."/>
            <person name="Floudas D."/>
            <person name="Sun H."/>
            <person name="Yadav J.S."/>
            <person name="Pangilinan J."/>
            <person name="Larsson K.H."/>
            <person name="Matsuura K."/>
            <person name="Barry K."/>
            <person name="Labutti K."/>
            <person name="Kuo R."/>
            <person name="Ohm R.A."/>
            <person name="Bhattacharya S.S."/>
            <person name="Shirouzu T."/>
            <person name="Yoshinaga Y."/>
            <person name="Martin F.M."/>
            <person name="Grigoriev I.V."/>
            <person name="Hibbett D.S."/>
        </authorList>
    </citation>
    <scope>NUCLEOTIDE SEQUENCE [LARGE SCALE GENOMIC DNA]</scope>
    <source>
        <strain evidence="3 4">CBS 109695</strain>
    </source>
</reference>
<name>A0A166D9P6_9AGAM</name>
<evidence type="ECO:0000256" key="1">
    <source>
        <dbReference type="SAM" id="MobiDB-lite"/>
    </source>
</evidence>
<dbReference type="InterPro" id="IPR041457">
    <property type="entry name" value="CxC2_KDZ-assoc"/>
</dbReference>
<evidence type="ECO:0000259" key="2">
    <source>
        <dbReference type="Pfam" id="PF18803"/>
    </source>
</evidence>
<dbReference type="Pfam" id="PF18758">
    <property type="entry name" value="KDZ"/>
    <property type="match status" value="1"/>
</dbReference>
<keyword evidence="4" id="KW-1185">Reference proteome</keyword>
<protein>
    <recommendedName>
        <fullName evidence="2">CxC2-like cysteine cluster KDZ transposase-associated domain-containing protein</fullName>
    </recommendedName>
</protein>